<dbReference type="STRING" id="45351.A7S518"/>
<dbReference type="AlphaFoldDB" id="A7S518"/>
<proteinExistence type="predicted"/>
<dbReference type="Pfam" id="PF14559">
    <property type="entry name" value="TPR_19"/>
    <property type="match status" value="2"/>
</dbReference>
<dbReference type="PANTHER" id="PTHR12558:SF36">
    <property type="entry name" value="ANAPHASE-PROMOTING COMPLEX SUBUNIT 7"/>
    <property type="match status" value="1"/>
</dbReference>
<accession>A7S518</accession>
<dbReference type="HOGENOM" id="CLU_026953_0_1_1"/>
<reference evidence="4 5" key="1">
    <citation type="journal article" date="2007" name="Science">
        <title>Sea anemone genome reveals ancestral eumetazoan gene repertoire and genomic organization.</title>
        <authorList>
            <person name="Putnam N.H."/>
            <person name="Srivastava M."/>
            <person name="Hellsten U."/>
            <person name="Dirks B."/>
            <person name="Chapman J."/>
            <person name="Salamov A."/>
            <person name="Terry A."/>
            <person name="Shapiro H."/>
            <person name="Lindquist E."/>
            <person name="Kapitonov V.V."/>
            <person name="Jurka J."/>
            <person name="Genikhovich G."/>
            <person name="Grigoriev I.V."/>
            <person name="Lucas S.M."/>
            <person name="Steele R.E."/>
            <person name="Finnerty J.R."/>
            <person name="Technau U."/>
            <person name="Martindale M.Q."/>
            <person name="Rokhsar D.S."/>
        </authorList>
    </citation>
    <scope>NUCLEOTIDE SEQUENCE [LARGE SCALE GENOMIC DNA]</scope>
    <source>
        <strain evidence="5">CH2 X CH6</strain>
    </source>
</reference>
<feature type="repeat" description="TPR" evidence="2">
    <location>
        <begin position="341"/>
        <end position="374"/>
    </location>
</feature>
<keyword evidence="5" id="KW-1185">Reference proteome</keyword>
<keyword evidence="1 2" id="KW-0802">TPR repeat</keyword>
<evidence type="ECO:0000256" key="1">
    <source>
        <dbReference type="ARBA" id="ARBA00022803"/>
    </source>
</evidence>
<feature type="region of interest" description="Disordered" evidence="3">
    <location>
        <begin position="523"/>
        <end position="556"/>
    </location>
</feature>
<dbReference type="GO" id="GO:0016567">
    <property type="term" value="P:protein ubiquitination"/>
    <property type="evidence" value="ECO:0000318"/>
    <property type="project" value="GO_Central"/>
</dbReference>
<dbReference type="EMBL" id="DS469581">
    <property type="protein sequence ID" value="EDO41165.1"/>
    <property type="molecule type" value="Genomic_DNA"/>
</dbReference>
<dbReference type="InterPro" id="IPR019734">
    <property type="entry name" value="TPR_rpt"/>
</dbReference>
<feature type="repeat" description="TPR" evidence="2">
    <location>
        <begin position="477"/>
        <end position="510"/>
    </location>
</feature>
<evidence type="ECO:0000256" key="2">
    <source>
        <dbReference type="PROSITE-ProRule" id="PRU00339"/>
    </source>
</evidence>
<gene>
    <name evidence="4" type="ORF">NEMVEDRAFT_v1g105061</name>
</gene>
<dbReference type="GO" id="GO:0005680">
    <property type="term" value="C:anaphase-promoting complex"/>
    <property type="evidence" value="ECO:0000318"/>
    <property type="project" value="GO_Central"/>
</dbReference>
<dbReference type="GO" id="GO:0051301">
    <property type="term" value="P:cell division"/>
    <property type="evidence" value="ECO:0000318"/>
    <property type="project" value="GO_Central"/>
</dbReference>
<dbReference type="PROSITE" id="PS50005">
    <property type="entry name" value="TPR"/>
    <property type="match status" value="2"/>
</dbReference>
<evidence type="ECO:0000313" key="4">
    <source>
        <dbReference type="EMBL" id="EDO41165.1"/>
    </source>
</evidence>
<dbReference type="OMA" id="MGECYYY"/>
<dbReference type="InParanoid" id="A7S518"/>
<dbReference type="PANTHER" id="PTHR12558">
    <property type="entry name" value="CELL DIVISION CYCLE 16,23,27"/>
    <property type="match status" value="1"/>
</dbReference>
<organism evidence="4 5">
    <name type="scientific">Nematostella vectensis</name>
    <name type="common">Starlet sea anemone</name>
    <dbReference type="NCBI Taxonomy" id="45351"/>
    <lineage>
        <taxon>Eukaryota</taxon>
        <taxon>Metazoa</taxon>
        <taxon>Cnidaria</taxon>
        <taxon>Anthozoa</taxon>
        <taxon>Hexacorallia</taxon>
        <taxon>Actiniaria</taxon>
        <taxon>Edwardsiidae</taxon>
        <taxon>Nematostella</taxon>
    </lineage>
</organism>
<dbReference type="PhylomeDB" id="A7S518"/>
<dbReference type="Gene3D" id="1.25.40.10">
    <property type="entry name" value="Tetratricopeptide repeat domain"/>
    <property type="match status" value="2"/>
</dbReference>
<dbReference type="InterPro" id="IPR011990">
    <property type="entry name" value="TPR-like_helical_dom_sf"/>
</dbReference>
<dbReference type="SUPFAM" id="SSF48452">
    <property type="entry name" value="TPR-like"/>
    <property type="match status" value="3"/>
</dbReference>
<dbReference type="Proteomes" id="UP000001593">
    <property type="component" value="Unassembled WGS sequence"/>
</dbReference>
<evidence type="ECO:0000256" key="3">
    <source>
        <dbReference type="SAM" id="MobiDB-lite"/>
    </source>
</evidence>
<evidence type="ECO:0008006" key="6">
    <source>
        <dbReference type="Google" id="ProtNLM"/>
    </source>
</evidence>
<name>A7S518_NEMVE</name>
<protein>
    <recommendedName>
        <fullName evidence="6">Anaphase-promoting complex subunit 7</fullName>
    </recommendedName>
</protein>
<dbReference type="GO" id="GO:0045842">
    <property type="term" value="P:positive regulation of mitotic metaphase/anaphase transition"/>
    <property type="evidence" value="ECO:0000318"/>
    <property type="project" value="GO_Central"/>
</dbReference>
<dbReference type="eggNOG" id="KOG1174">
    <property type="taxonomic scope" value="Eukaryota"/>
</dbReference>
<sequence length="556" mass="62151">MASLENVKALHEAGLHSSAQLLASFLLSINEQASTHDKQDVNNMANKHQLMVYFADSLFKEEHYRRAVHYYTRALQLRKAISKNKTKLSSQSVRIQSFWLAPEVDVKYKAYKCHISLKEPKEALAMLEGITQRQRTPKVNIALAKLYRHQGMERSAISCYKEVLRQCPFALEAATGLLALGVTSTEVTSLMSRNQTASGSTTNECWIKAHSLTVTNNHSIKCFMSFQLVNTLKVLRDNVELLCDIAENFYSAGDMKSSKAVFQRAHSLDPYVIKGMDVYAYLLAQDSNTKELERLSKNLIQVTQNKAEPWVAMAHFCNLTNRKPRAVYFAQKAHTIDSHNVQALILKASLLQALDKYQEALLHFREAVKLSPSNFEAVKGLVECYLSAERFRDAMAIAKNALKTLGTTTRTLTLCASVITHDPSTQEKAKSMLEKALSLDPGHTEAVCLLAEILGHKQEYDKAIELLKKHLINHRTARLHQLLGDFLATTNEYQDALDQYTKSLSLNPGNAKAIEGIQNVEKQNSGADMDSDDEVDPLGSHHPEGLGLDEVSVFTG</sequence>
<evidence type="ECO:0000313" key="5">
    <source>
        <dbReference type="Proteomes" id="UP000001593"/>
    </source>
</evidence>
<dbReference type="SMART" id="SM00028">
    <property type="entry name" value="TPR"/>
    <property type="match status" value="8"/>
</dbReference>